<evidence type="ECO:0000256" key="1">
    <source>
        <dbReference type="ARBA" id="ARBA00022741"/>
    </source>
</evidence>
<gene>
    <name evidence="3" type="ORF">UFOPK4410_00878</name>
</gene>
<dbReference type="InterPro" id="IPR001977">
    <property type="entry name" value="Depp_CoAkinase"/>
</dbReference>
<dbReference type="GO" id="GO:0004140">
    <property type="term" value="F:dephospho-CoA kinase activity"/>
    <property type="evidence" value="ECO:0007669"/>
    <property type="project" value="InterPro"/>
</dbReference>
<dbReference type="AlphaFoldDB" id="A0A6J7VU99"/>
<dbReference type="EMBL" id="CAFBRV010000086">
    <property type="protein sequence ID" value="CAB5117790.1"/>
    <property type="molecule type" value="Genomic_DNA"/>
</dbReference>
<dbReference type="CDD" id="cd02022">
    <property type="entry name" value="DPCK"/>
    <property type="match status" value="1"/>
</dbReference>
<dbReference type="PROSITE" id="PS51219">
    <property type="entry name" value="DPCK"/>
    <property type="match status" value="1"/>
</dbReference>
<keyword evidence="2" id="KW-0067">ATP-binding</keyword>
<evidence type="ECO:0000256" key="2">
    <source>
        <dbReference type="ARBA" id="ARBA00022840"/>
    </source>
</evidence>
<dbReference type="SUPFAM" id="SSF52540">
    <property type="entry name" value="P-loop containing nucleoside triphosphate hydrolases"/>
    <property type="match status" value="1"/>
</dbReference>
<organism evidence="3">
    <name type="scientific">freshwater metagenome</name>
    <dbReference type="NCBI Taxonomy" id="449393"/>
    <lineage>
        <taxon>unclassified sequences</taxon>
        <taxon>metagenomes</taxon>
        <taxon>ecological metagenomes</taxon>
    </lineage>
</organism>
<dbReference type="GO" id="GO:0005524">
    <property type="term" value="F:ATP binding"/>
    <property type="evidence" value="ECO:0007669"/>
    <property type="project" value="UniProtKB-KW"/>
</dbReference>
<dbReference type="GO" id="GO:0015937">
    <property type="term" value="P:coenzyme A biosynthetic process"/>
    <property type="evidence" value="ECO:0007669"/>
    <property type="project" value="InterPro"/>
</dbReference>
<evidence type="ECO:0000313" key="3">
    <source>
        <dbReference type="EMBL" id="CAB5117790.1"/>
    </source>
</evidence>
<reference evidence="3" key="1">
    <citation type="submission" date="2020-05" db="EMBL/GenBank/DDBJ databases">
        <authorList>
            <person name="Chiriac C."/>
            <person name="Salcher M."/>
            <person name="Ghai R."/>
            <person name="Kavagutti S V."/>
        </authorList>
    </citation>
    <scope>NUCLEOTIDE SEQUENCE</scope>
</reference>
<dbReference type="PANTHER" id="PTHR10695">
    <property type="entry name" value="DEPHOSPHO-COA KINASE-RELATED"/>
    <property type="match status" value="1"/>
</dbReference>
<dbReference type="Pfam" id="PF01121">
    <property type="entry name" value="CoaE"/>
    <property type="match status" value="1"/>
</dbReference>
<dbReference type="PANTHER" id="PTHR10695:SF46">
    <property type="entry name" value="BIFUNCTIONAL COENZYME A SYNTHASE-RELATED"/>
    <property type="match status" value="1"/>
</dbReference>
<accession>A0A6J7VU99</accession>
<protein>
    <submittedName>
        <fullName evidence="3">Unannotated protein</fullName>
    </submittedName>
</protein>
<proteinExistence type="inferred from homology"/>
<sequence>MRVIGLTGGIGSGKSLAAEYFADLGALVIDADQLARAAIERGSSGFDEVVAKFGDSILSNGEIDRRALGELIFNDSDKKATLEAIIHPKVRSEFEAAVASLTGNQTLVYEIPLLFETGAAERFDIVITVEAEIAIRTARLLAKGLHLSEIHARIASQATREQRISIADYVIENNGSADELLRQVENIWDGFDGTSN</sequence>
<dbReference type="Gene3D" id="3.40.50.300">
    <property type="entry name" value="P-loop containing nucleotide triphosphate hydrolases"/>
    <property type="match status" value="1"/>
</dbReference>
<keyword evidence="1" id="KW-0547">Nucleotide-binding</keyword>
<dbReference type="NCBIfam" id="TIGR00152">
    <property type="entry name" value="dephospho-CoA kinase"/>
    <property type="match status" value="1"/>
</dbReference>
<dbReference type="HAMAP" id="MF_00376">
    <property type="entry name" value="Dephospho_CoA_kinase"/>
    <property type="match status" value="1"/>
</dbReference>
<dbReference type="InterPro" id="IPR027417">
    <property type="entry name" value="P-loop_NTPase"/>
</dbReference>
<name>A0A6J7VU99_9ZZZZ</name>